<dbReference type="OrthoDB" id="1639410at2"/>
<dbReference type="AlphaFoldDB" id="A0A402ADH8"/>
<dbReference type="Pfam" id="PF09660">
    <property type="entry name" value="DUF2397"/>
    <property type="match status" value="1"/>
</dbReference>
<organism evidence="1 2">
    <name type="scientific">Dictyobacter kobayashii</name>
    <dbReference type="NCBI Taxonomy" id="2014872"/>
    <lineage>
        <taxon>Bacteria</taxon>
        <taxon>Bacillati</taxon>
        <taxon>Chloroflexota</taxon>
        <taxon>Ktedonobacteria</taxon>
        <taxon>Ktedonobacterales</taxon>
        <taxon>Dictyobacteraceae</taxon>
        <taxon>Dictyobacter</taxon>
    </lineage>
</organism>
<comment type="caution">
    <text evidence="1">The sequence shown here is derived from an EMBL/GenBank/DDBJ whole genome shotgun (WGS) entry which is preliminary data.</text>
</comment>
<evidence type="ECO:0000313" key="2">
    <source>
        <dbReference type="Proteomes" id="UP000287188"/>
    </source>
</evidence>
<protein>
    <submittedName>
        <fullName evidence="1">TIGR02677 family protein</fullName>
    </submittedName>
</protein>
<name>A0A402ADH8_9CHLR</name>
<proteinExistence type="predicted"/>
<sequence length="541" mass="61507">MGLDSMEHREQPIEANTVFNLTDRLTIFSYLVSSNRVRWYRVIMRTFWHYHRELYRYQLTAHEVRDALREQLDPEYSLEQCQNDLAALKEWGCLTTIYDSSRATSIASFLSPALLYQATPEAMAIETFLAEQTRATASSGALRQGDLSRLWDMLLRIDEILQQDLAAFSTSQCQELADEWQRAFEIWNTMAREAAQYLANMISASQSSKPDLEAYQHYKSAVVAYVHGFAQALTLYGPRIREQIAQWSERSTLEAFVSLLAQYLSPPTPMLEQVRTEDELRLDAQKQVDALAAWFAPGKNADAFRRNALAEVDKVVRRAASLASASRPNANYAQQLHLLAHILLQARDGETAQQLFSVAFAHPLPIHLSEGLAGTPSDLYMPDQATAWQEEPVSTLYLRPVSRANRGEHAREDPIIDNRLLTQSLIEQHEARLQEQLRRLNHLFAQERLDIGTLKKVTAQERTILLDIIDSCLSQPSHQCRALDDSIVVLLNPEEAEYTLLKASDGVLLLPRYCLERQMMPALAAVSARDSQEMEGEDVDR</sequence>
<dbReference type="Proteomes" id="UP000287188">
    <property type="component" value="Unassembled WGS sequence"/>
</dbReference>
<reference evidence="2" key="1">
    <citation type="submission" date="2018-12" db="EMBL/GenBank/DDBJ databases">
        <title>Tengunoibacter tsumagoiensis gen. nov., sp. nov., Dictyobacter kobayashii sp. nov., D. alpinus sp. nov., and D. joshuensis sp. nov. and description of Dictyobacteraceae fam. nov. within the order Ktedonobacterales isolated from Tengu-no-mugimeshi.</title>
        <authorList>
            <person name="Wang C.M."/>
            <person name="Zheng Y."/>
            <person name="Sakai Y."/>
            <person name="Toyoda A."/>
            <person name="Minakuchi Y."/>
            <person name="Abe K."/>
            <person name="Yokota A."/>
            <person name="Yabe S."/>
        </authorList>
    </citation>
    <scope>NUCLEOTIDE SEQUENCE [LARGE SCALE GENOMIC DNA]</scope>
    <source>
        <strain evidence="2">Uno11</strain>
    </source>
</reference>
<dbReference type="RefSeq" id="WP_126548883.1">
    <property type="nucleotide sequence ID" value="NZ_BIFS01000001.1"/>
</dbReference>
<accession>A0A402ADH8</accession>
<dbReference type="EMBL" id="BIFS01000001">
    <property type="protein sequence ID" value="GCE17148.1"/>
    <property type="molecule type" value="Genomic_DNA"/>
</dbReference>
<evidence type="ECO:0000313" key="1">
    <source>
        <dbReference type="EMBL" id="GCE17148.1"/>
    </source>
</evidence>
<gene>
    <name evidence="1" type="ORF">KDK_09480</name>
</gene>
<keyword evidence="2" id="KW-1185">Reference proteome</keyword>
<dbReference type="InterPro" id="IPR013493">
    <property type="entry name" value="CHP02677"/>
</dbReference>